<dbReference type="AlphaFoldDB" id="A0A0S4JU65"/>
<dbReference type="VEuPathDB" id="TriTrypDB:BSAL_47740"/>
<keyword evidence="2" id="KW-1185">Reference proteome</keyword>
<name>A0A0S4JU65_BODSA</name>
<gene>
    <name evidence="1" type="ORF">BSAL_47740</name>
</gene>
<dbReference type="Proteomes" id="UP000051952">
    <property type="component" value="Unassembled WGS sequence"/>
</dbReference>
<accession>A0A0S4JU65</accession>
<sequence>MSMLQLFKRREWMHGKINMFHRMMLCEQFSSPIEFLVYDCCFAFSQCAHRHDHDADNDSHSVAAGALLIETSGSIHGSTGIRLDGGIVAKPCVPDGNTLTLVYCSLRC</sequence>
<evidence type="ECO:0000313" key="1">
    <source>
        <dbReference type="EMBL" id="CUG94349.1"/>
    </source>
</evidence>
<proteinExistence type="predicted"/>
<organism evidence="1 2">
    <name type="scientific">Bodo saltans</name>
    <name type="common">Flagellated protozoan</name>
    <dbReference type="NCBI Taxonomy" id="75058"/>
    <lineage>
        <taxon>Eukaryota</taxon>
        <taxon>Discoba</taxon>
        <taxon>Euglenozoa</taxon>
        <taxon>Kinetoplastea</taxon>
        <taxon>Metakinetoplastina</taxon>
        <taxon>Eubodonida</taxon>
        <taxon>Bodonidae</taxon>
        <taxon>Bodo</taxon>
    </lineage>
</organism>
<reference evidence="2" key="1">
    <citation type="submission" date="2015-09" db="EMBL/GenBank/DDBJ databases">
        <authorList>
            <consortium name="Pathogen Informatics"/>
        </authorList>
    </citation>
    <scope>NUCLEOTIDE SEQUENCE [LARGE SCALE GENOMIC DNA]</scope>
    <source>
        <strain evidence="2">Lake Konstanz</strain>
    </source>
</reference>
<dbReference type="EMBL" id="CYKH01002239">
    <property type="protein sequence ID" value="CUG94349.1"/>
    <property type="molecule type" value="Genomic_DNA"/>
</dbReference>
<evidence type="ECO:0000313" key="2">
    <source>
        <dbReference type="Proteomes" id="UP000051952"/>
    </source>
</evidence>
<protein>
    <submittedName>
        <fullName evidence="1">Uncharacterized protein</fullName>
    </submittedName>
</protein>